<comment type="subcellular location">
    <subcellularLocation>
        <location evidence="1">Cell membrane</location>
        <topology evidence="1">Multi-pass membrane protein</topology>
    </subcellularLocation>
</comment>
<feature type="transmembrane region" description="Helical" evidence="23">
    <location>
        <begin position="777"/>
        <end position="796"/>
    </location>
</feature>
<evidence type="ECO:0000256" key="18">
    <source>
        <dbReference type="ARBA" id="ARBA00023065"/>
    </source>
</evidence>
<dbReference type="Pfam" id="PF00702">
    <property type="entry name" value="Hydrolase"/>
    <property type="match status" value="1"/>
</dbReference>
<dbReference type="InterPro" id="IPR017969">
    <property type="entry name" value="Heavy-metal-associated_CS"/>
</dbReference>
<comment type="similarity">
    <text evidence="2 23">Belongs to the cation transport ATPase (P-type) (TC 3.A.3) family. Type IB subfamily.</text>
</comment>
<feature type="transmembrane region" description="Helical" evidence="23">
    <location>
        <begin position="275"/>
        <end position="294"/>
    </location>
</feature>
<evidence type="ECO:0000256" key="9">
    <source>
        <dbReference type="ARBA" id="ARBA00022723"/>
    </source>
</evidence>
<dbReference type="Pfam" id="PF00403">
    <property type="entry name" value="HMA"/>
    <property type="match status" value="1"/>
</dbReference>
<evidence type="ECO:0000256" key="2">
    <source>
        <dbReference type="ARBA" id="ARBA00006024"/>
    </source>
</evidence>
<dbReference type="Gene3D" id="3.40.50.1000">
    <property type="entry name" value="HAD superfamily/HAD-like"/>
    <property type="match status" value="1"/>
</dbReference>
<dbReference type="EC" id="7.2.2.8" evidence="3"/>
<dbReference type="STRING" id="48727.SAMN05192555_109171"/>
<keyword evidence="18" id="KW-0406">Ion transport</keyword>
<feature type="transmembrane region" description="Helical" evidence="23">
    <location>
        <begin position="208"/>
        <end position="226"/>
    </location>
</feature>
<evidence type="ECO:0000256" key="19">
    <source>
        <dbReference type="ARBA" id="ARBA00023136"/>
    </source>
</evidence>
<dbReference type="GO" id="GO:0055070">
    <property type="term" value="P:copper ion homeostasis"/>
    <property type="evidence" value="ECO:0007669"/>
    <property type="project" value="TreeGrafter"/>
</dbReference>
<evidence type="ECO:0000256" key="14">
    <source>
        <dbReference type="ARBA" id="ARBA00022842"/>
    </source>
</evidence>
<evidence type="ECO:0000256" key="22">
    <source>
        <dbReference type="ARBA" id="ARBA00049289"/>
    </source>
</evidence>
<keyword evidence="6 23" id="KW-1003">Cell membrane</keyword>
<keyword evidence="10" id="KW-0677">Repeat</keyword>
<dbReference type="InterPro" id="IPR036412">
    <property type="entry name" value="HAD-like_sf"/>
</dbReference>
<dbReference type="InterPro" id="IPR023214">
    <property type="entry name" value="HAD_sf"/>
</dbReference>
<evidence type="ECO:0000256" key="3">
    <source>
        <dbReference type="ARBA" id="ARBA00012517"/>
    </source>
</evidence>
<organism evidence="25 26">
    <name type="scientific">Franzmannia pantelleriensis</name>
    <dbReference type="NCBI Taxonomy" id="48727"/>
    <lineage>
        <taxon>Bacteria</taxon>
        <taxon>Pseudomonadati</taxon>
        <taxon>Pseudomonadota</taxon>
        <taxon>Gammaproteobacteria</taxon>
        <taxon>Oceanospirillales</taxon>
        <taxon>Halomonadaceae</taxon>
        <taxon>Franzmannia</taxon>
    </lineage>
</organism>
<dbReference type="SUPFAM" id="SSF81665">
    <property type="entry name" value="Calcium ATPase, transmembrane domain M"/>
    <property type="match status" value="1"/>
</dbReference>
<dbReference type="PANTHER" id="PTHR43520:SF6">
    <property type="entry name" value="COPPER-EXPORTING P-TYPE ATPASE"/>
    <property type="match status" value="1"/>
</dbReference>
<dbReference type="NCBIfam" id="TIGR01525">
    <property type="entry name" value="ATPase-IB_hvy"/>
    <property type="match status" value="1"/>
</dbReference>
<dbReference type="PRINTS" id="PR00943">
    <property type="entry name" value="CUATPASE"/>
</dbReference>
<evidence type="ECO:0000256" key="13">
    <source>
        <dbReference type="ARBA" id="ARBA00022840"/>
    </source>
</evidence>
<dbReference type="InterPro" id="IPR027256">
    <property type="entry name" value="P-typ_ATPase_IB"/>
</dbReference>
<evidence type="ECO:0000256" key="12">
    <source>
        <dbReference type="ARBA" id="ARBA00022796"/>
    </source>
</evidence>
<dbReference type="InterPro" id="IPR008250">
    <property type="entry name" value="ATPase_P-typ_transduc_dom_A_sf"/>
</dbReference>
<feature type="transmembrane region" description="Helical" evidence="23">
    <location>
        <begin position="802"/>
        <end position="823"/>
    </location>
</feature>
<feature type="transmembrane region" description="Helical" evidence="23">
    <location>
        <begin position="428"/>
        <end position="450"/>
    </location>
</feature>
<protein>
    <recommendedName>
        <fullName evidence="4">Copper-exporting P-type ATPase</fullName>
        <ecNumber evidence="3">7.2.2.8</ecNumber>
    </recommendedName>
    <alternativeName>
        <fullName evidence="20">Copper-exporting P-type ATPase A</fullName>
    </alternativeName>
    <alternativeName>
        <fullName evidence="21">Cu(+)-exporting ATPase</fullName>
    </alternativeName>
</protein>
<dbReference type="GO" id="GO:0060003">
    <property type="term" value="P:copper ion export"/>
    <property type="evidence" value="ECO:0007669"/>
    <property type="project" value="UniProtKB-ARBA"/>
</dbReference>
<dbReference type="SFLD" id="SFLDG00002">
    <property type="entry name" value="C1.7:_P-type_atpase_like"/>
    <property type="match status" value="1"/>
</dbReference>
<evidence type="ECO:0000256" key="1">
    <source>
        <dbReference type="ARBA" id="ARBA00004651"/>
    </source>
</evidence>
<evidence type="ECO:0000256" key="23">
    <source>
        <dbReference type="RuleBase" id="RU362081"/>
    </source>
</evidence>
<keyword evidence="11 23" id="KW-0547">Nucleotide-binding</keyword>
<dbReference type="InterPro" id="IPR036163">
    <property type="entry name" value="HMA_dom_sf"/>
</dbReference>
<evidence type="ECO:0000256" key="21">
    <source>
        <dbReference type="ARBA" id="ARBA00033239"/>
    </source>
</evidence>
<proteinExistence type="inferred from homology"/>
<evidence type="ECO:0000313" key="25">
    <source>
        <dbReference type="EMBL" id="SDM11701.1"/>
    </source>
</evidence>
<name>A0A1G9QLJ7_9GAMM</name>
<accession>A0A1G9QLJ7</accession>
<dbReference type="FunFam" id="2.70.150.10:FF:000020">
    <property type="entry name" value="Copper-exporting P-type ATPase A"/>
    <property type="match status" value="1"/>
</dbReference>
<evidence type="ECO:0000256" key="5">
    <source>
        <dbReference type="ARBA" id="ARBA00022448"/>
    </source>
</evidence>
<evidence type="ECO:0000313" key="26">
    <source>
        <dbReference type="Proteomes" id="UP000199107"/>
    </source>
</evidence>
<keyword evidence="13 23" id="KW-0067">ATP-binding</keyword>
<feature type="transmembrane region" description="Helical" evidence="23">
    <location>
        <begin position="183"/>
        <end position="202"/>
    </location>
</feature>
<dbReference type="PANTHER" id="PTHR43520">
    <property type="entry name" value="ATP7, ISOFORM B"/>
    <property type="match status" value="1"/>
</dbReference>
<dbReference type="GO" id="GO:0016887">
    <property type="term" value="F:ATP hydrolysis activity"/>
    <property type="evidence" value="ECO:0007669"/>
    <property type="project" value="InterPro"/>
</dbReference>
<keyword evidence="5" id="KW-0813">Transport</keyword>
<evidence type="ECO:0000256" key="16">
    <source>
        <dbReference type="ARBA" id="ARBA00022989"/>
    </source>
</evidence>
<dbReference type="Pfam" id="PF00122">
    <property type="entry name" value="E1-E2_ATPase"/>
    <property type="match status" value="1"/>
</dbReference>
<keyword evidence="8 23" id="KW-0812">Transmembrane</keyword>
<dbReference type="GO" id="GO:0005524">
    <property type="term" value="F:ATP binding"/>
    <property type="evidence" value="ECO:0007669"/>
    <property type="project" value="UniProtKB-UniRule"/>
</dbReference>
<dbReference type="InterPro" id="IPR023299">
    <property type="entry name" value="ATPase_P-typ_cyto_dom_N"/>
</dbReference>
<keyword evidence="16 23" id="KW-1133">Transmembrane helix</keyword>
<reference evidence="26" key="1">
    <citation type="submission" date="2016-10" db="EMBL/GenBank/DDBJ databases">
        <authorList>
            <person name="Varghese N."/>
            <person name="Submissions S."/>
        </authorList>
    </citation>
    <scope>NUCLEOTIDE SEQUENCE [LARGE SCALE GENOMIC DNA]</scope>
    <source>
        <strain evidence="26">AAP</strain>
    </source>
</reference>
<feature type="transmembrane region" description="Helical" evidence="23">
    <location>
        <begin position="247"/>
        <end position="269"/>
    </location>
</feature>
<dbReference type="GO" id="GO:0005886">
    <property type="term" value="C:plasma membrane"/>
    <property type="evidence" value="ECO:0007669"/>
    <property type="project" value="UniProtKB-SubCell"/>
</dbReference>
<dbReference type="SFLD" id="SFLDS00003">
    <property type="entry name" value="Haloacid_Dehalogenase"/>
    <property type="match status" value="1"/>
</dbReference>
<dbReference type="PROSITE" id="PS01047">
    <property type="entry name" value="HMA_1"/>
    <property type="match status" value="1"/>
</dbReference>
<evidence type="ECO:0000256" key="7">
    <source>
        <dbReference type="ARBA" id="ARBA00022553"/>
    </source>
</evidence>
<dbReference type="SUPFAM" id="SSF81653">
    <property type="entry name" value="Calcium ATPase, transduction domain A"/>
    <property type="match status" value="1"/>
</dbReference>
<dbReference type="SUPFAM" id="SSF55008">
    <property type="entry name" value="HMA, heavy metal-associated domain"/>
    <property type="match status" value="2"/>
</dbReference>
<keyword evidence="26" id="KW-1185">Reference proteome</keyword>
<dbReference type="SUPFAM" id="SSF56784">
    <property type="entry name" value="HAD-like"/>
    <property type="match status" value="1"/>
</dbReference>
<dbReference type="InterPro" id="IPR001757">
    <property type="entry name" value="P_typ_ATPase"/>
</dbReference>
<dbReference type="InterPro" id="IPR018303">
    <property type="entry name" value="ATPase_P-typ_P_site"/>
</dbReference>
<dbReference type="Gene3D" id="2.70.150.10">
    <property type="entry name" value="Calcium-transporting ATPase, cytoplasmic transduction domain A"/>
    <property type="match status" value="1"/>
</dbReference>
<evidence type="ECO:0000256" key="10">
    <source>
        <dbReference type="ARBA" id="ARBA00022737"/>
    </source>
</evidence>
<dbReference type="CDD" id="cd00371">
    <property type="entry name" value="HMA"/>
    <property type="match status" value="1"/>
</dbReference>
<evidence type="ECO:0000256" key="4">
    <source>
        <dbReference type="ARBA" id="ARBA00015102"/>
    </source>
</evidence>
<dbReference type="RefSeq" id="WP_089658950.1">
    <property type="nucleotide sequence ID" value="NZ_FNGH01000009.1"/>
</dbReference>
<sequence>MSDLHLERQVPGISCQGCIGKIRRTIQAEDPTAEVEGDPATKRLWVSGGLSGERLDVLLQQSGFPPAEMAAAPSEIRSQTSGSVGAPAGGSVTQRLSISGMTCASCVRSVQDALAEVPGVESATVNFGSHTAQVHGHSEREALIRAVVDAGYGAEPILDLREAEQTRQRNDAREYRRRLRGSAWSLALAVPLMASMFVYHPHPVGVGRLFWALIGLLTLAVLLGPGRHFFVNAWKAFRHHQANMDTLIAMGTGTAWLYSMAVVLFAPWLPMVAHGIYFEASAMIIGLVLLGNALELRARGRTSEALRRLLDLQSRSARVIRDGEEVEVGIDEVREGDHVRVRPGERLPVDGEVTEGTSHIDESMLTGEPLPVGKAVGDEVSAGTVNGKGGLVYRATRVGDDTRLGQITEQVARAQNSRPPIGALADRISSIFVPTVMIIAVLTALAWFNLGTEPRVIHMLVTATTVLIIACPCALGLATPISTMIGVGKAAEHGVLVRSGDALQVASKLTTLVVDKTGTLTQGKPSVTEAHFLSGAEFAGDEASMLALVAALERGSEHPLAAALLTHAEQAGAQMAEVRDFESVTGGGVKAETGDGQSLLLGNARLLEDAGVDLARGQAKVNELEETARTVVYLAVGGQLTALFGISDPLRDDSVAAIRRLQADGLKVVMLTGDNPHTAAAIAHEVGIDAFRAGLLPEDKHAEIERLQQAGEVVGMVGDGINDAPALARADVGFAIGQGTDVAIESAGITLMRGSLHGVADAIEISRATLTNIKQNLWGAFGYNSLCIPIAAGVLYPFTGMLLSPMIAGAAMSLSSITVVSNANRLRLWKPRQETSA</sequence>
<dbReference type="GO" id="GO:0005507">
    <property type="term" value="F:copper ion binding"/>
    <property type="evidence" value="ECO:0007669"/>
    <property type="project" value="TreeGrafter"/>
</dbReference>
<dbReference type="Gene3D" id="3.30.70.100">
    <property type="match status" value="2"/>
</dbReference>
<gene>
    <name evidence="25" type="ORF">SAMN05192555_109171</name>
</gene>
<evidence type="ECO:0000256" key="20">
    <source>
        <dbReference type="ARBA" id="ARBA00029719"/>
    </source>
</evidence>
<evidence type="ECO:0000256" key="15">
    <source>
        <dbReference type="ARBA" id="ARBA00022967"/>
    </source>
</evidence>
<dbReference type="SFLD" id="SFLDF00027">
    <property type="entry name" value="p-type_atpase"/>
    <property type="match status" value="1"/>
</dbReference>
<dbReference type="Gene3D" id="3.40.1110.10">
    <property type="entry name" value="Calcium-transporting ATPase, cytoplasmic domain N"/>
    <property type="match status" value="1"/>
</dbReference>
<keyword evidence="7" id="KW-0597">Phosphoprotein</keyword>
<dbReference type="PROSITE" id="PS50846">
    <property type="entry name" value="HMA_2"/>
    <property type="match status" value="1"/>
</dbReference>
<dbReference type="AlphaFoldDB" id="A0A1G9QLJ7"/>
<evidence type="ECO:0000259" key="24">
    <source>
        <dbReference type="PROSITE" id="PS50846"/>
    </source>
</evidence>
<feature type="transmembrane region" description="Helical" evidence="23">
    <location>
        <begin position="456"/>
        <end position="479"/>
    </location>
</feature>
<evidence type="ECO:0000256" key="6">
    <source>
        <dbReference type="ARBA" id="ARBA00022475"/>
    </source>
</evidence>
<dbReference type="PROSITE" id="PS00154">
    <property type="entry name" value="ATPASE_E1_E2"/>
    <property type="match status" value="1"/>
</dbReference>
<dbReference type="NCBIfam" id="TIGR01494">
    <property type="entry name" value="ATPase_P-type"/>
    <property type="match status" value="1"/>
</dbReference>
<dbReference type="PRINTS" id="PR00942">
    <property type="entry name" value="CUATPASEI"/>
</dbReference>
<evidence type="ECO:0000256" key="8">
    <source>
        <dbReference type="ARBA" id="ARBA00022692"/>
    </source>
</evidence>
<dbReference type="GO" id="GO:0140581">
    <property type="term" value="F:P-type monovalent copper transporter activity"/>
    <property type="evidence" value="ECO:0007669"/>
    <property type="project" value="UniProtKB-EC"/>
</dbReference>
<keyword evidence="17" id="KW-0186">Copper</keyword>
<dbReference type="PRINTS" id="PR00119">
    <property type="entry name" value="CATATPASE"/>
</dbReference>
<dbReference type="Proteomes" id="UP000199107">
    <property type="component" value="Unassembled WGS sequence"/>
</dbReference>
<evidence type="ECO:0000256" key="11">
    <source>
        <dbReference type="ARBA" id="ARBA00022741"/>
    </source>
</evidence>
<keyword evidence="9 23" id="KW-0479">Metal-binding</keyword>
<dbReference type="NCBIfam" id="TIGR01511">
    <property type="entry name" value="ATPase-IB1_Cu"/>
    <property type="match status" value="1"/>
</dbReference>
<dbReference type="InterPro" id="IPR006121">
    <property type="entry name" value="HMA_dom"/>
</dbReference>
<dbReference type="InterPro" id="IPR023298">
    <property type="entry name" value="ATPase_P-typ_TM_dom_sf"/>
</dbReference>
<dbReference type="EMBL" id="FNGH01000009">
    <property type="protein sequence ID" value="SDM11701.1"/>
    <property type="molecule type" value="Genomic_DNA"/>
</dbReference>
<keyword evidence="15" id="KW-1278">Translocase</keyword>
<keyword evidence="19 23" id="KW-0472">Membrane</keyword>
<dbReference type="OrthoDB" id="9814270at2"/>
<feature type="domain" description="HMA" evidence="24">
    <location>
        <begin position="92"/>
        <end position="155"/>
    </location>
</feature>
<keyword evidence="12" id="KW-0187">Copper transport</keyword>
<dbReference type="CDD" id="cd02094">
    <property type="entry name" value="P-type_ATPase_Cu-like"/>
    <property type="match status" value="1"/>
</dbReference>
<dbReference type="InterPro" id="IPR044492">
    <property type="entry name" value="P_typ_ATPase_HD_dom"/>
</dbReference>
<dbReference type="InterPro" id="IPR059000">
    <property type="entry name" value="ATPase_P-type_domA"/>
</dbReference>
<evidence type="ECO:0000256" key="17">
    <source>
        <dbReference type="ARBA" id="ARBA00023008"/>
    </source>
</evidence>
<comment type="catalytic activity">
    <reaction evidence="22">
        <text>Cu(+)(in) + ATP + H2O = Cu(+)(out) + ADP + phosphate + H(+)</text>
        <dbReference type="Rhea" id="RHEA:25792"/>
        <dbReference type="ChEBI" id="CHEBI:15377"/>
        <dbReference type="ChEBI" id="CHEBI:15378"/>
        <dbReference type="ChEBI" id="CHEBI:30616"/>
        <dbReference type="ChEBI" id="CHEBI:43474"/>
        <dbReference type="ChEBI" id="CHEBI:49552"/>
        <dbReference type="ChEBI" id="CHEBI:456216"/>
        <dbReference type="EC" id="7.2.2.8"/>
    </reaction>
</comment>
<dbReference type="GO" id="GO:0043682">
    <property type="term" value="F:P-type divalent copper transporter activity"/>
    <property type="evidence" value="ECO:0007669"/>
    <property type="project" value="TreeGrafter"/>
</dbReference>
<keyword evidence="14" id="KW-0460">Magnesium</keyword>